<dbReference type="Pfam" id="PF12013">
    <property type="entry name" value="OrsD"/>
    <property type="match status" value="1"/>
</dbReference>
<organism evidence="2 3">
    <name type="scientific">Exophiala spinifera</name>
    <dbReference type="NCBI Taxonomy" id="91928"/>
    <lineage>
        <taxon>Eukaryota</taxon>
        <taxon>Fungi</taxon>
        <taxon>Dikarya</taxon>
        <taxon>Ascomycota</taxon>
        <taxon>Pezizomycotina</taxon>
        <taxon>Eurotiomycetes</taxon>
        <taxon>Chaetothyriomycetidae</taxon>
        <taxon>Chaetothyriales</taxon>
        <taxon>Herpotrichiellaceae</taxon>
        <taxon>Exophiala</taxon>
    </lineage>
</organism>
<evidence type="ECO:0000256" key="1">
    <source>
        <dbReference type="SAM" id="MobiDB-lite"/>
    </source>
</evidence>
<protein>
    <submittedName>
        <fullName evidence="2">Uncharacterized protein</fullName>
    </submittedName>
</protein>
<reference evidence="2 3" key="1">
    <citation type="submission" date="2015-01" db="EMBL/GenBank/DDBJ databases">
        <title>The Genome Sequence of Exophiala spinifera CBS89968.</title>
        <authorList>
            <consortium name="The Broad Institute Genomics Platform"/>
            <person name="Cuomo C."/>
            <person name="de Hoog S."/>
            <person name="Gorbushina A."/>
            <person name="Stielow B."/>
            <person name="Teixiera M."/>
            <person name="Abouelleil A."/>
            <person name="Chapman S.B."/>
            <person name="Priest M."/>
            <person name="Young S.K."/>
            <person name="Wortman J."/>
            <person name="Nusbaum C."/>
            <person name="Birren B."/>
        </authorList>
    </citation>
    <scope>NUCLEOTIDE SEQUENCE [LARGE SCALE GENOMIC DNA]</scope>
    <source>
        <strain evidence="2 3">CBS 89968</strain>
    </source>
</reference>
<feature type="compositionally biased region" description="Polar residues" evidence="1">
    <location>
        <begin position="1"/>
        <end position="14"/>
    </location>
</feature>
<dbReference type="InterPro" id="IPR022698">
    <property type="entry name" value="OrsD"/>
</dbReference>
<evidence type="ECO:0000313" key="3">
    <source>
        <dbReference type="Proteomes" id="UP000053328"/>
    </source>
</evidence>
<dbReference type="Proteomes" id="UP000053328">
    <property type="component" value="Unassembled WGS sequence"/>
</dbReference>
<accession>A0A0D1Y3Y8</accession>
<dbReference type="RefSeq" id="XP_016229872.1">
    <property type="nucleotide sequence ID" value="XM_016386401.1"/>
</dbReference>
<dbReference type="VEuPathDB" id="FungiDB:PV08_12094"/>
<proteinExistence type="predicted"/>
<name>A0A0D1Y3Y8_9EURO</name>
<keyword evidence="3" id="KW-1185">Reference proteome</keyword>
<feature type="region of interest" description="Disordered" evidence="1">
    <location>
        <begin position="1"/>
        <end position="27"/>
    </location>
</feature>
<sequence>MNFSWKLPSHNQPTPHAYTIPTHDTPPPPPTNIELNDPILYNRVYRVHICTTHHYALRNLARHLLNKHTLSLRQRREIIATYADDDCVSPEQIESPIELVDPIKGLAAPVTVYQCQASTCRVIQSNHDNIRKHANQEHGWRKSQDQPTYWNIVQAQTFFTSRNLIKYFVV</sequence>
<dbReference type="EMBL" id="KN847508">
    <property type="protein sequence ID" value="KIW09656.1"/>
    <property type="molecule type" value="Genomic_DNA"/>
</dbReference>
<gene>
    <name evidence="2" type="ORF">PV08_12094</name>
</gene>
<dbReference type="GeneID" id="27339177"/>
<dbReference type="AlphaFoldDB" id="A0A0D1Y3Y8"/>
<evidence type="ECO:0000313" key="2">
    <source>
        <dbReference type="EMBL" id="KIW09656.1"/>
    </source>
</evidence>
<dbReference type="HOGENOM" id="CLU_1570679_0_0_1"/>